<dbReference type="PRINTS" id="PR00081">
    <property type="entry name" value="GDHRDH"/>
</dbReference>
<reference evidence="5" key="1">
    <citation type="journal article" date="2018" name="Int. J. Syst. Evol. Microbiol.">
        <title>Neptunicella marina gen. nov., sp. nov., isolated from surface seawater.</title>
        <authorList>
            <person name="Liu X."/>
            <person name="Lai Q."/>
            <person name="Du Y."/>
            <person name="Zhang X."/>
            <person name="Liu Z."/>
            <person name="Sun F."/>
            <person name="Shao Z."/>
        </authorList>
    </citation>
    <scope>NUCLEOTIDE SEQUENCE</scope>
    <source>
        <strain evidence="5">S27-2</strain>
    </source>
</reference>
<reference evidence="5" key="2">
    <citation type="submission" date="2020-08" db="EMBL/GenBank/DDBJ databases">
        <authorList>
            <person name="Lai Q."/>
        </authorList>
    </citation>
    <scope>NUCLEOTIDE SEQUENCE</scope>
    <source>
        <strain evidence="5">S27-2</strain>
    </source>
</reference>
<dbReference type="Pfam" id="PF00106">
    <property type="entry name" value="adh_short"/>
    <property type="match status" value="1"/>
</dbReference>
<comment type="caution">
    <text evidence="5">The sequence shown here is derived from an EMBL/GenBank/DDBJ whole genome shotgun (WGS) entry which is preliminary data.</text>
</comment>
<dbReference type="PANTHER" id="PTHR43391:SF14">
    <property type="entry name" value="DEHYDROGENASE_REDUCTASE SDR FAMILY PROTEIN 7-LIKE"/>
    <property type="match status" value="1"/>
</dbReference>
<keyword evidence="2" id="KW-0521">NADP</keyword>
<dbReference type="SUPFAM" id="SSF51735">
    <property type="entry name" value="NAD(P)-binding Rossmann-fold domains"/>
    <property type="match status" value="1"/>
</dbReference>
<dbReference type="InterPro" id="IPR036291">
    <property type="entry name" value="NAD(P)-bd_dom_sf"/>
</dbReference>
<dbReference type="AlphaFoldDB" id="A0A8J6IY27"/>
<dbReference type="Proteomes" id="UP000601768">
    <property type="component" value="Unassembled WGS sequence"/>
</dbReference>
<sequence>MSQVVFITGGASGLGKTLALTWAARGASVCIGDVNLERGEQTLQELIAAGADALFVKCDITSEADLQDAFDAIMQRWQRIDVVVNNAGIASAGRLESESIEQWQKVLDINLLGMVRCSKQFVGAFKQQGHGYFVNVASQAGLTPIPRMGSYNAVKSAVVAFSETMKLELARDNIGVTVVCPTFFKTNLAESLQTTEPVLHQQVQKYLNRAELTAQQVADAILDGVDKGRFLLTPDKIGKLAYWLKCFMPENWYFKRMLKQSRRMMEK</sequence>
<dbReference type="PANTHER" id="PTHR43391">
    <property type="entry name" value="RETINOL DEHYDROGENASE-RELATED"/>
    <property type="match status" value="1"/>
</dbReference>
<keyword evidence="3" id="KW-0560">Oxidoreductase</keyword>
<protein>
    <submittedName>
        <fullName evidence="5">SDR family oxidoreductase</fullName>
    </submittedName>
</protein>
<comment type="similarity">
    <text evidence="1 4">Belongs to the short-chain dehydrogenases/reductases (SDR) family.</text>
</comment>
<evidence type="ECO:0000256" key="3">
    <source>
        <dbReference type="ARBA" id="ARBA00023002"/>
    </source>
</evidence>
<dbReference type="GO" id="GO:0016491">
    <property type="term" value="F:oxidoreductase activity"/>
    <property type="evidence" value="ECO:0007669"/>
    <property type="project" value="UniProtKB-KW"/>
</dbReference>
<dbReference type="NCBIfam" id="NF004196">
    <property type="entry name" value="PRK05650.1"/>
    <property type="match status" value="1"/>
</dbReference>
<evidence type="ECO:0000256" key="4">
    <source>
        <dbReference type="RuleBase" id="RU000363"/>
    </source>
</evidence>
<name>A0A8J6IY27_9ALTE</name>
<evidence type="ECO:0000313" key="6">
    <source>
        <dbReference type="Proteomes" id="UP000601768"/>
    </source>
</evidence>
<proteinExistence type="inferred from homology"/>
<organism evidence="5 6">
    <name type="scientific">Neptunicella marina</name>
    <dbReference type="NCBI Taxonomy" id="2125989"/>
    <lineage>
        <taxon>Bacteria</taxon>
        <taxon>Pseudomonadati</taxon>
        <taxon>Pseudomonadota</taxon>
        <taxon>Gammaproteobacteria</taxon>
        <taxon>Alteromonadales</taxon>
        <taxon>Alteromonadaceae</taxon>
        <taxon>Neptunicella</taxon>
    </lineage>
</organism>
<dbReference type="Gene3D" id="3.40.50.720">
    <property type="entry name" value="NAD(P)-binding Rossmann-like Domain"/>
    <property type="match status" value="1"/>
</dbReference>
<keyword evidence="6" id="KW-1185">Reference proteome</keyword>
<gene>
    <name evidence="5" type="ORF">H8B19_16225</name>
</gene>
<dbReference type="RefSeq" id="WP_186507948.1">
    <property type="nucleotide sequence ID" value="NZ_JACNEP010000018.1"/>
</dbReference>
<evidence type="ECO:0000256" key="2">
    <source>
        <dbReference type="ARBA" id="ARBA00022857"/>
    </source>
</evidence>
<dbReference type="CDD" id="cd05233">
    <property type="entry name" value="SDR_c"/>
    <property type="match status" value="1"/>
</dbReference>
<evidence type="ECO:0000256" key="1">
    <source>
        <dbReference type="ARBA" id="ARBA00006484"/>
    </source>
</evidence>
<evidence type="ECO:0000313" key="5">
    <source>
        <dbReference type="EMBL" id="MBC3767426.1"/>
    </source>
</evidence>
<dbReference type="PRINTS" id="PR00080">
    <property type="entry name" value="SDRFAMILY"/>
</dbReference>
<accession>A0A8J6IY27</accession>
<dbReference type="EMBL" id="JACNEP010000018">
    <property type="protein sequence ID" value="MBC3767426.1"/>
    <property type="molecule type" value="Genomic_DNA"/>
</dbReference>
<dbReference type="InterPro" id="IPR002347">
    <property type="entry name" value="SDR_fam"/>
</dbReference>